<dbReference type="RefSeq" id="WP_180154060.1">
    <property type="nucleotide sequence ID" value="NZ_JACCEM010000003.1"/>
</dbReference>
<feature type="domain" description="Mce/MlaD" evidence="2">
    <location>
        <begin position="39"/>
        <end position="116"/>
    </location>
</feature>
<organism evidence="3 4">
    <name type="scientific">Parapusillimonas granuli</name>
    <dbReference type="NCBI Taxonomy" id="380911"/>
    <lineage>
        <taxon>Bacteria</taxon>
        <taxon>Pseudomonadati</taxon>
        <taxon>Pseudomonadota</taxon>
        <taxon>Betaproteobacteria</taxon>
        <taxon>Burkholderiales</taxon>
        <taxon>Alcaligenaceae</taxon>
        <taxon>Parapusillimonas</taxon>
    </lineage>
</organism>
<keyword evidence="1" id="KW-1133">Transmembrane helix</keyword>
<dbReference type="AlphaFoldDB" id="A0A853FVV0"/>
<keyword evidence="1" id="KW-0472">Membrane</keyword>
<gene>
    <name evidence="3" type="ORF">H0A72_05420</name>
</gene>
<name>A0A853FVV0_9BURK</name>
<evidence type="ECO:0000259" key="2">
    <source>
        <dbReference type="Pfam" id="PF02470"/>
    </source>
</evidence>
<evidence type="ECO:0000313" key="3">
    <source>
        <dbReference type="EMBL" id="NYT48743.1"/>
    </source>
</evidence>
<feature type="transmembrane region" description="Helical" evidence="1">
    <location>
        <begin position="6"/>
        <end position="28"/>
    </location>
</feature>
<dbReference type="PANTHER" id="PTHR36698:SF2">
    <property type="entry name" value="MCE_MLAD DOMAIN-CONTAINING PROTEIN"/>
    <property type="match status" value="1"/>
</dbReference>
<dbReference type="PANTHER" id="PTHR36698">
    <property type="entry name" value="BLL5892 PROTEIN"/>
    <property type="match status" value="1"/>
</dbReference>
<protein>
    <submittedName>
        <fullName evidence="3">MCE family protein</fullName>
    </submittedName>
</protein>
<reference evidence="3 4" key="1">
    <citation type="submission" date="2020-07" db="EMBL/GenBank/DDBJ databases">
        <title>Taxonomic revisions and descriptions of new bacterial species based on genomic comparisons in the high-G+C-content subgroup of the family Alcaligenaceae.</title>
        <authorList>
            <person name="Szabo A."/>
            <person name="Felfoldi T."/>
        </authorList>
    </citation>
    <scope>NUCLEOTIDE SEQUENCE [LARGE SCALE GENOMIC DNA]</scope>
    <source>
        <strain evidence="3 4">LMG 24012</strain>
    </source>
</reference>
<comment type="caution">
    <text evidence="3">The sequence shown here is derived from an EMBL/GenBank/DDBJ whole genome shotgun (WGS) entry which is preliminary data.</text>
</comment>
<dbReference type="Pfam" id="PF02470">
    <property type="entry name" value="MlaD"/>
    <property type="match status" value="1"/>
</dbReference>
<dbReference type="InterPro" id="IPR003399">
    <property type="entry name" value="Mce/MlaD"/>
</dbReference>
<keyword evidence="1" id="KW-0812">Transmembrane</keyword>
<evidence type="ECO:0000256" key="1">
    <source>
        <dbReference type="SAM" id="Phobius"/>
    </source>
</evidence>
<keyword evidence="4" id="KW-1185">Reference proteome</keyword>
<dbReference type="Proteomes" id="UP000559809">
    <property type="component" value="Unassembled WGS sequence"/>
</dbReference>
<dbReference type="EMBL" id="JACCEM010000003">
    <property type="protein sequence ID" value="NYT48743.1"/>
    <property type="molecule type" value="Genomic_DNA"/>
</dbReference>
<proteinExistence type="predicted"/>
<sequence length="309" mass="32897">MEPRAHHILIGLFTVALSGAALLFALWLGKSYKDVEFNYYTVVFHETIRGLSKGSAVQFSGIKVGDVIDLTLDPDQLDTVRAHIRIDGKVPIRQDTRAKLALTGITGTSVIELSGGSDHSPLLKGDEDNPGVIMATPSSLTQLLANSDSLLTGITELVVSAKALLSPENAQSLGNSLKSLESLTAGMARQGQSVDKLLDSLAMASQDVRSTLREAERLMRDADGLVKNQATGAMVAAQRAMASLEKAGAGVSKLLNQGDGSLSNGLGELGPVLQELRATLSGMNAFMRRLEENPADYLLRGERLQEYAP</sequence>
<accession>A0A853FVV0</accession>
<evidence type="ECO:0000313" key="4">
    <source>
        <dbReference type="Proteomes" id="UP000559809"/>
    </source>
</evidence>